<reference evidence="6" key="1">
    <citation type="journal article" date="2021" name="Cell">
        <title>Tracing the genetic footprints of vertebrate landing in non-teleost ray-finned fishes.</title>
        <authorList>
            <person name="Bi X."/>
            <person name="Wang K."/>
            <person name="Yang L."/>
            <person name="Pan H."/>
            <person name="Jiang H."/>
            <person name="Wei Q."/>
            <person name="Fang M."/>
            <person name="Yu H."/>
            <person name="Zhu C."/>
            <person name="Cai Y."/>
            <person name="He Y."/>
            <person name="Gan X."/>
            <person name="Zeng H."/>
            <person name="Yu D."/>
            <person name="Zhu Y."/>
            <person name="Jiang H."/>
            <person name="Qiu Q."/>
            <person name="Yang H."/>
            <person name="Zhang Y.E."/>
            <person name="Wang W."/>
            <person name="Zhu M."/>
            <person name="He S."/>
            <person name="Zhang G."/>
        </authorList>
    </citation>
    <scope>NUCLEOTIDE SEQUENCE</scope>
    <source>
        <strain evidence="6">Allg_001</strain>
    </source>
</reference>
<dbReference type="Pfam" id="PF13903">
    <property type="entry name" value="Claudin_2"/>
    <property type="match status" value="1"/>
</dbReference>
<dbReference type="InterPro" id="IPR004031">
    <property type="entry name" value="PMP22/EMP/MP20/Claudin"/>
</dbReference>
<dbReference type="PANTHER" id="PTHR20516:SF2">
    <property type="entry name" value="TRANSMEMBRANE PROTEIN 114"/>
    <property type="match status" value="1"/>
</dbReference>
<feature type="transmembrane region" description="Helical" evidence="5">
    <location>
        <begin position="7"/>
        <end position="35"/>
    </location>
</feature>
<dbReference type="PANTHER" id="PTHR20516">
    <property type="entry name" value="TRANSMEMBRANE PROTEIN 114/235 FAMILY MEMBER"/>
    <property type="match status" value="1"/>
</dbReference>
<feature type="transmembrane region" description="Helical" evidence="5">
    <location>
        <begin position="131"/>
        <end position="151"/>
    </location>
</feature>
<gene>
    <name evidence="6" type="primary">Tmem114</name>
    <name evidence="6" type="ORF">GTO95_0014035</name>
</gene>
<feature type="transmembrane region" description="Helical" evidence="5">
    <location>
        <begin position="158"/>
        <end position="185"/>
    </location>
</feature>
<comment type="caution">
    <text evidence="6">The sequence shown here is derived from an EMBL/GenBank/DDBJ whole genome shotgun (WGS) entry which is preliminary data.</text>
</comment>
<keyword evidence="4 5" id="KW-0472">Membrane</keyword>
<evidence type="ECO:0000313" key="6">
    <source>
        <dbReference type="EMBL" id="MBN3313623.1"/>
    </source>
</evidence>
<accession>A0A8J7T865</accession>
<keyword evidence="7" id="KW-1185">Reference proteome</keyword>
<dbReference type="EMBL" id="JAAWVO010012213">
    <property type="protein sequence ID" value="MBN3313623.1"/>
    <property type="molecule type" value="Genomic_DNA"/>
</dbReference>
<evidence type="ECO:0000256" key="5">
    <source>
        <dbReference type="SAM" id="Phobius"/>
    </source>
</evidence>
<dbReference type="GO" id="GO:0016324">
    <property type="term" value="C:apical plasma membrane"/>
    <property type="evidence" value="ECO:0007669"/>
    <property type="project" value="TreeGrafter"/>
</dbReference>
<evidence type="ECO:0000256" key="2">
    <source>
        <dbReference type="ARBA" id="ARBA00022692"/>
    </source>
</evidence>
<feature type="transmembrane region" description="Helical" evidence="5">
    <location>
        <begin position="209"/>
        <end position="233"/>
    </location>
</feature>
<evidence type="ECO:0000256" key="3">
    <source>
        <dbReference type="ARBA" id="ARBA00022989"/>
    </source>
</evidence>
<evidence type="ECO:0000256" key="4">
    <source>
        <dbReference type="ARBA" id="ARBA00023136"/>
    </source>
</evidence>
<evidence type="ECO:0000256" key="1">
    <source>
        <dbReference type="ARBA" id="ARBA00004141"/>
    </source>
</evidence>
<dbReference type="AlphaFoldDB" id="A0A8J7T865"/>
<feature type="non-terminal residue" evidence="6">
    <location>
        <position position="1"/>
    </location>
</feature>
<sequence>MKLTLSALAIFVALVGVLSFVFLVVAIGTDFWYIIDASKWEHNSSAHLSSHSGLWRTCNLKSNCLPFVNPFGNENLNITDSQKQLLSCDIRLVALQPQLKRRGPEKKKKAQNESVWIGSSHFPVAEMHSTFVVLLPLSLIVMVFGGMAGFISILARAYLLLLLTGFIFLFGALITLAGVSVYVAYSAAAFKEALCLSGRKTLENIDIRFGWSLALAWISFIAEVLTSLAFLLASRIVGLRRRQEQGI</sequence>
<dbReference type="Gene3D" id="1.20.140.150">
    <property type="match status" value="1"/>
</dbReference>
<organism evidence="6 7">
    <name type="scientific">Atractosteus spatula</name>
    <name type="common">Alligator gar</name>
    <name type="synonym">Lepisosteus spatula</name>
    <dbReference type="NCBI Taxonomy" id="7917"/>
    <lineage>
        <taxon>Eukaryota</taxon>
        <taxon>Metazoa</taxon>
        <taxon>Chordata</taxon>
        <taxon>Craniata</taxon>
        <taxon>Vertebrata</taxon>
        <taxon>Euteleostomi</taxon>
        <taxon>Actinopterygii</taxon>
        <taxon>Neopterygii</taxon>
        <taxon>Holostei</taxon>
        <taxon>Semionotiformes</taxon>
        <taxon>Lepisosteidae</taxon>
        <taxon>Atractosteus</taxon>
    </lineage>
</organism>
<keyword evidence="2 5" id="KW-0812">Transmembrane</keyword>
<proteinExistence type="predicted"/>
<keyword evidence="3 5" id="KW-1133">Transmembrane helix</keyword>
<dbReference type="Proteomes" id="UP000736164">
    <property type="component" value="Unassembled WGS sequence"/>
</dbReference>
<feature type="non-terminal residue" evidence="6">
    <location>
        <position position="247"/>
    </location>
</feature>
<protein>
    <submittedName>
        <fullName evidence="6">TM114 protein</fullName>
    </submittedName>
</protein>
<dbReference type="InterPro" id="IPR039951">
    <property type="entry name" value="TMEM114/TMEM235"/>
</dbReference>
<comment type="subcellular location">
    <subcellularLocation>
        <location evidence="1">Membrane</location>
        <topology evidence="1">Multi-pass membrane protein</topology>
    </subcellularLocation>
</comment>
<name>A0A8J7T865_ATRSP</name>
<evidence type="ECO:0000313" key="7">
    <source>
        <dbReference type="Proteomes" id="UP000736164"/>
    </source>
</evidence>